<dbReference type="OrthoDB" id="5342292at2759"/>
<dbReference type="Proteomes" id="UP000244855">
    <property type="component" value="Unassembled WGS sequence"/>
</dbReference>
<dbReference type="AlphaFoldDB" id="A0A2V1E497"/>
<feature type="transmembrane region" description="Helical" evidence="6">
    <location>
        <begin position="143"/>
        <end position="165"/>
    </location>
</feature>
<feature type="transmembrane region" description="Helical" evidence="6">
    <location>
        <begin position="185"/>
        <end position="211"/>
    </location>
</feature>
<dbReference type="Pfam" id="PF20684">
    <property type="entry name" value="Fung_rhodopsin"/>
    <property type="match status" value="1"/>
</dbReference>
<comment type="subcellular location">
    <subcellularLocation>
        <location evidence="1">Membrane</location>
        <topology evidence="1">Multi-pass membrane protein</topology>
    </subcellularLocation>
</comment>
<feature type="transmembrane region" description="Helical" evidence="6">
    <location>
        <begin position="263"/>
        <end position="284"/>
    </location>
</feature>
<feature type="transmembrane region" description="Helical" evidence="6">
    <location>
        <begin position="223"/>
        <end position="243"/>
    </location>
</feature>
<evidence type="ECO:0000256" key="2">
    <source>
        <dbReference type="ARBA" id="ARBA00022692"/>
    </source>
</evidence>
<dbReference type="EMBL" id="KZ805323">
    <property type="protein sequence ID" value="PVI04225.1"/>
    <property type="molecule type" value="Genomic_DNA"/>
</dbReference>
<name>A0A2V1E497_9PLEO</name>
<keyword evidence="2 6" id="KW-0812">Transmembrane</keyword>
<protein>
    <recommendedName>
        <fullName evidence="7">Rhodopsin domain-containing protein</fullName>
    </recommendedName>
</protein>
<feature type="domain" description="Rhodopsin" evidence="7">
    <location>
        <begin position="47"/>
        <end position="285"/>
    </location>
</feature>
<keyword evidence="9" id="KW-1185">Reference proteome</keyword>
<dbReference type="GO" id="GO:0016020">
    <property type="term" value="C:membrane"/>
    <property type="evidence" value="ECO:0007669"/>
    <property type="project" value="UniProtKB-SubCell"/>
</dbReference>
<keyword evidence="3 6" id="KW-1133">Transmembrane helix</keyword>
<dbReference type="PANTHER" id="PTHR33048">
    <property type="entry name" value="PTH11-LIKE INTEGRAL MEMBRANE PROTEIN (AFU_ORTHOLOGUE AFUA_5G11245)"/>
    <property type="match status" value="1"/>
</dbReference>
<dbReference type="PANTHER" id="PTHR33048:SF124">
    <property type="entry name" value="INTEGRAL MEMBRANE PROTEIN"/>
    <property type="match status" value="1"/>
</dbReference>
<keyword evidence="4 6" id="KW-0472">Membrane</keyword>
<dbReference type="InterPro" id="IPR052337">
    <property type="entry name" value="SAT4-like"/>
</dbReference>
<evidence type="ECO:0000259" key="7">
    <source>
        <dbReference type="Pfam" id="PF20684"/>
    </source>
</evidence>
<accession>A0A2V1E497</accession>
<comment type="similarity">
    <text evidence="5">Belongs to the SAT4 family.</text>
</comment>
<evidence type="ECO:0000256" key="6">
    <source>
        <dbReference type="SAM" id="Phobius"/>
    </source>
</evidence>
<dbReference type="STRING" id="97972.A0A2V1E497"/>
<gene>
    <name evidence="8" type="ORF">DM02DRAFT_669228</name>
</gene>
<evidence type="ECO:0000256" key="5">
    <source>
        <dbReference type="ARBA" id="ARBA00038359"/>
    </source>
</evidence>
<evidence type="ECO:0000256" key="3">
    <source>
        <dbReference type="ARBA" id="ARBA00022989"/>
    </source>
</evidence>
<feature type="transmembrane region" description="Helical" evidence="6">
    <location>
        <begin position="104"/>
        <end position="131"/>
    </location>
</feature>
<organism evidence="8 9">
    <name type="scientific">Periconia macrospinosa</name>
    <dbReference type="NCBI Taxonomy" id="97972"/>
    <lineage>
        <taxon>Eukaryota</taxon>
        <taxon>Fungi</taxon>
        <taxon>Dikarya</taxon>
        <taxon>Ascomycota</taxon>
        <taxon>Pezizomycotina</taxon>
        <taxon>Dothideomycetes</taxon>
        <taxon>Pleosporomycetidae</taxon>
        <taxon>Pleosporales</taxon>
        <taxon>Massarineae</taxon>
        <taxon>Periconiaceae</taxon>
        <taxon>Periconia</taxon>
    </lineage>
</organism>
<reference evidence="8 9" key="1">
    <citation type="journal article" date="2018" name="Sci. Rep.">
        <title>Comparative genomics provides insights into the lifestyle and reveals functional heterogeneity of dark septate endophytic fungi.</title>
        <authorList>
            <person name="Knapp D.G."/>
            <person name="Nemeth J.B."/>
            <person name="Barry K."/>
            <person name="Hainaut M."/>
            <person name="Henrissat B."/>
            <person name="Johnson J."/>
            <person name="Kuo A."/>
            <person name="Lim J.H.P."/>
            <person name="Lipzen A."/>
            <person name="Nolan M."/>
            <person name="Ohm R.A."/>
            <person name="Tamas L."/>
            <person name="Grigoriev I.V."/>
            <person name="Spatafora J.W."/>
            <person name="Nagy L.G."/>
            <person name="Kovacs G.M."/>
        </authorList>
    </citation>
    <scope>NUCLEOTIDE SEQUENCE [LARGE SCALE GENOMIC DNA]</scope>
    <source>
        <strain evidence="8 9">DSE2036</strain>
    </source>
</reference>
<proteinExistence type="inferred from homology"/>
<evidence type="ECO:0000313" key="9">
    <source>
        <dbReference type="Proteomes" id="UP000244855"/>
    </source>
</evidence>
<feature type="transmembrane region" description="Helical" evidence="6">
    <location>
        <begin position="29"/>
        <end position="51"/>
    </location>
</feature>
<dbReference type="InterPro" id="IPR049326">
    <property type="entry name" value="Rhodopsin_dom_fungi"/>
</dbReference>
<evidence type="ECO:0000256" key="1">
    <source>
        <dbReference type="ARBA" id="ARBA00004141"/>
    </source>
</evidence>
<sequence>MIDLDKPIVPAPAHYVVDLENPQQRGEALITWVGIVGMMIATVLLAIRIYTKAVLVKKMTSDDWCLLLAWIFSIPVQSLIVYRAPAGLIGIHAWELTGHQLNTIAKITMITTVLYSPATTFAKLSFLCFYLNLNPSTTFRTGVYITMFITVGSCTGIDVALLAACRPFAKNIDVTVKGGQCLNKGALYIATAILNIVTDILVLVLPIPMVLGLQMARSRKIMLIFLFSLGSITCITSGIRLALLPPMLVTKDSSWDTLYPSLWILIEASLFIITGTLPTMRLFLRHIAPSWIGDTEATRTVTHREPGWELQHQGTHGTYDAADASSEREIYPTKNSHNVTKD</sequence>
<evidence type="ECO:0000256" key="4">
    <source>
        <dbReference type="ARBA" id="ARBA00023136"/>
    </source>
</evidence>
<evidence type="ECO:0000313" key="8">
    <source>
        <dbReference type="EMBL" id="PVI04225.1"/>
    </source>
</evidence>